<evidence type="ECO:0000313" key="2">
    <source>
        <dbReference type="EMBL" id="MBJ7881631.1"/>
    </source>
</evidence>
<dbReference type="Pfam" id="PF14279">
    <property type="entry name" value="HNH_5"/>
    <property type="match status" value="1"/>
</dbReference>
<dbReference type="RefSeq" id="WP_199600376.1">
    <property type="nucleotide sequence ID" value="NZ_JAEHJZ010000032.1"/>
</dbReference>
<sequence length="253" mass="30218">MKLKCLWCLNEQPQVTFNKKAHTIPKSLGGQNYNKNVCDDCNSFFGNKQEVNYSIEEALKETFNITRRRLLMDTKQKRQVGKFKSRFFDIKERNGKPRLVIKPSFRLNSTFQRELCYYFKRGLYKMYLEELNRQTGKGFEPKYDNIRNFARYGKGTATVLYFNRVIGIMLMFRSEAETPILYFDRMKYLYSNEQFVEIEFLGHVFGFPITVYTQSDFNSYIKKSLEEKKRFFKNAKEIDKLTDVDLSLRIMNS</sequence>
<evidence type="ECO:0000259" key="1">
    <source>
        <dbReference type="Pfam" id="PF14279"/>
    </source>
</evidence>
<gene>
    <name evidence="2" type="ORF">JEM65_13390</name>
</gene>
<proteinExistence type="predicted"/>
<organism evidence="2 3">
    <name type="scientific">Gelidibacter salicanalis</name>
    <dbReference type="NCBI Taxonomy" id="291193"/>
    <lineage>
        <taxon>Bacteria</taxon>
        <taxon>Pseudomonadati</taxon>
        <taxon>Bacteroidota</taxon>
        <taxon>Flavobacteriia</taxon>
        <taxon>Flavobacteriales</taxon>
        <taxon>Flavobacteriaceae</taxon>
        <taxon>Gelidibacter</taxon>
    </lineage>
</organism>
<comment type="caution">
    <text evidence="2">The sequence shown here is derived from an EMBL/GenBank/DDBJ whole genome shotgun (WGS) entry which is preliminary data.</text>
</comment>
<dbReference type="EMBL" id="JAEHJZ010000032">
    <property type="protein sequence ID" value="MBJ7881631.1"/>
    <property type="molecule type" value="Genomic_DNA"/>
</dbReference>
<dbReference type="InterPro" id="IPR029471">
    <property type="entry name" value="HNH_5"/>
</dbReference>
<name>A0A934KLH8_9FLAO</name>
<keyword evidence="3" id="KW-1185">Reference proteome</keyword>
<feature type="domain" description="HNH endonuclease 5" evidence="1">
    <location>
        <begin position="5"/>
        <end position="48"/>
    </location>
</feature>
<dbReference type="AlphaFoldDB" id="A0A934KLH8"/>
<dbReference type="Proteomes" id="UP000662373">
    <property type="component" value="Unassembled WGS sequence"/>
</dbReference>
<protein>
    <recommendedName>
        <fullName evidence="1">HNH endonuclease 5 domain-containing protein</fullName>
    </recommendedName>
</protein>
<evidence type="ECO:0000313" key="3">
    <source>
        <dbReference type="Proteomes" id="UP000662373"/>
    </source>
</evidence>
<accession>A0A934KLH8</accession>
<reference evidence="2 3" key="1">
    <citation type="submission" date="2020-09" db="EMBL/GenBank/DDBJ databases">
        <title>Draft genome of Gelidibacter salicanalis PAMC21136.</title>
        <authorList>
            <person name="Park H."/>
        </authorList>
    </citation>
    <scope>NUCLEOTIDE SEQUENCE [LARGE SCALE GENOMIC DNA]</scope>
    <source>
        <strain evidence="2 3">PAMC21136</strain>
    </source>
</reference>